<dbReference type="InterPro" id="IPR038545">
    <property type="entry name" value="Znf_DBF_sf"/>
</dbReference>
<feature type="compositionally biased region" description="Polar residues" evidence="5">
    <location>
        <begin position="75"/>
        <end position="84"/>
    </location>
</feature>
<dbReference type="InterPro" id="IPR001357">
    <property type="entry name" value="BRCT_dom"/>
</dbReference>
<accession>A0A6P7L4D2</accession>
<dbReference type="InterPro" id="IPR051590">
    <property type="entry name" value="Replication_Regulatory_Kinase"/>
</dbReference>
<evidence type="ECO:0000313" key="10">
    <source>
        <dbReference type="RefSeq" id="XP_028989432.1"/>
    </source>
</evidence>
<dbReference type="GeneID" id="114845507"/>
<dbReference type="PANTHER" id="PTHR15375">
    <property type="entry name" value="ACTIVATOR OF S-PHASE KINASE-RELATED"/>
    <property type="match status" value="1"/>
</dbReference>
<gene>
    <name evidence="9 10" type="primary">dbf4b</name>
</gene>
<feature type="domain" description="DBF4-type" evidence="7">
    <location>
        <begin position="272"/>
        <end position="321"/>
    </location>
</feature>
<evidence type="ECO:0000259" key="6">
    <source>
        <dbReference type="PROSITE" id="PS50172"/>
    </source>
</evidence>
<dbReference type="Gene3D" id="6.10.250.3410">
    <property type="entry name" value="DBF zinc finger"/>
    <property type="match status" value="1"/>
</dbReference>
<proteinExistence type="predicted"/>
<feature type="region of interest" description="Disordered" evidence="5">
    <location>
        <begin position="66"/>
        <end position="114"/>
    </location>
</feature>
<dbReference type="GO" id="GO:0031431">
    <property type="term" value="C:Dbf4-dependent protein kinase complex"/>
    <property type="evidence" value="ECO:0007669"/>
    <property type="project" value="TreeGrafter"/>
</dbReference>
<evidence type="ECO:0000256" key="3">
    <source>
        <dbReference type="ARBA" id="ARBA00022833"/>
    </source>
</evidence>
<keyword evidence="3" id="KW-0862">Zinc</keyword>
<dbReference type="FunFam" id="6.10.250.3410:FF:000001">
    <property type="entry name" value="Protein DBF4 homolog A"/>
    <property type="match status" value="1"/>
</dbReference>
<dbReference type="PANTHER" id="PTHR15375:SF24">
    <property type="entry name" value="PROTEIN DBF4 HOMOLOG B"/>
    <property type="match status" value="1"/>
</dbReference>
<dbReference type="RefSeq" id="XP_028989431.1">
    <property type="nucleotide sequence ID" value="XM_029133598.3"/>
</dbReference>
<feature type="region of interest" description="Disordered" evidence="5">
    <location>
        <begin position="323"/>
        <end position="343"/>
    </location>
</feature>
<dbReference type="AlphaFoldDB" id="A0A6P7L4D2"/>
<feature type="domain" description="BRCT" evidence="6">
    <location>
        <begin position="17"/>
        <end position="74"/>
    </location>
</feature>
<feature type="region of interest" description="Disordered" evidence="5">
    <location>
        <begin position="229"/>
        <end position="252"/>
    </location>
</feature>
<name>A0A6P7L4D2_BETSP</name>
<evidence type="ECO:0000256" key="1">
    <source>
        <dbReference type="ARBA" id="ARBA00022723"/>
    </source>
</evidence>
<dbReference type="GO" id="GO:0010571">
    <property type="term" value="P:positive regulation of nuclear cell cycle DNA replication"/>
    <property type="evidence" value="ECO:0007669"/>
    <property type="project" value="TreeGrafter"/>
</dbReference>
<dbReference type="Pfam" id="PF07535">
    <property type="entry name" value="zf-DBF"/>
    <property type="match status" value="1"/>
</dbReference>
<dbReference type="Proteomes" id="UP000515150">
    <property type="component" value="Chromosome 19"/>
</dbReference>
<feature type="compositionally biased region" description="Polar residues" evidence="5">
    <location>
        <begin position="326"/>
        <end position="336"/>
    </location>
</feature>
<dbReference type="Gene3D" id="3.40.50.10190">
    <property type="entry name" value="BRCT domain"/>
    <property type="match status" value="1"/>
</dbReference>
<feature type="compositionally biased region" description="Basic and acidic residues" evidence="5">
    <location>
        <begin position="85"/>
        <end position="106"/>
    </location>
</feature>
<dbReference type="CTD" id="80174"/>
<evidence type="ECO:0000256" key="5">
    <source>
        <dbReference type="SAM" id="MobiDB-lite"/>
    </source>
</evidence>
<dbReference type="GO" id="GO:1901987">
    <property type="term" value="P:regulation of cell cycle phase transition"/>
    <property type="evidence" value="ECO:0007669"/>
    <property type="project" value="TreeGrafter"/>
</dbReference>
<feature type="region of interest" description="Disordered" evidence="5">
    <location>
        <begin position="545"/>
        <end position="564"/>
    </location>
</feature>
<keyword evidence="2 4" id="KW-0863">Zinc-finger</keyword>
<dbReference type="PROSITE" id="PS51265">
    <property type="entry name" value="ZF_DBF4"/>
    <property type="match status" value="1"/>
</dbReference>
<keyword evidence="1" id="KW-0479">Metal-binding</keyword>
<dbReference type="KEGG" id="bspl:114845507"/>
<dbReference type="GO" id="GO:0043539">
    <property type="term" value="F:protein serine/threonine kinase activator activity"/>
    <property type="evidence" value="ECO:0007669"/>
    <property type="project" value="TreeGrafter"/>
</dbReference>
<dbReference type="GO" id="GO:0008270">
    <property type="term" value="F:zinc ion binding"/>
    <property type="evidence" value="ECO:0007669"/>
    <property type="project" value="UniProtKB-KW"/>
</dbReference>
<evidence type="ECO:0000256" key="2">
    <source>
        <dbReference type="ARBA" id="ARBA00022771"/>
    </source>
</evidence>
<dbReference type="RefSeq" id="XP_028989432.1">
    <property type="nucleotide sequence ID" value="XM_029133599.3"/>
</dbReference>
<keyword evidence="8" id="KW-1185">Reference proteome</keyword>
<dbReference type="SUPFAM" id="SSF52113">
    <property type="entry name" value="BRCT domain"/>
    <property type="match status" value="1"/>
</dbReference>
<protein>
    <submittedName>
        <fullName evidence="9 10">Uncharacterized protein dbf4b</fullName>
    </submittedName>
</protein>
<dbReference type="InterPro" id="IPR036420">
    <property type="entry name" value="BRCT_dom_sf"/>
</dbReference>
<dbReference type="InterPro" id="IPR006572">
    <property type="entry name" value="Znf_DBF"/>
</dbReference>
<dbReference type="GO" id="GO:0003676">
    <property type="term" value="F:nucleic acid binding"/>
    <property type="evidence" value="ECO:0007669"/>
    <property type="project" value="InterPro"/>
</dbReference>
<evidence type="ECO:0000256" key="4">
    <source>
        <dbReference type="PROSITE-ProRule" id="PRU00600"/>
    </source>
</evidence>
<evidence type="ECO:0000259" key="7">
    <source>
        <dbReference type="PROSITE" id="PS51265"/>
    </source>
</evidence>
<reference evidence="9 10" key="1">
    <citation type="submission" date="2025-04" db="UniProtKB">
        <authorList>
            <consortium name="RefSeq"/>
        </authorList>
    </citation>
    <scope>IDENTIFICATION</scope>
</reference>
<dbReference type="SMART" id="SM00586">
    <property type="entry name" value="ZnF_DBF"/>
    <property type="match status" value="1"/>
</dbReference>
<dbReference type="OrthoDB" id="21380at2759"/>
<dbReference type="PROSITE" id="PS50172">
    <property type="entry name" value="BRCT"/>
    <property type="match status" value="1"/>
</dbReference>
<sequence>MQQRTTEEQGLLGKLGPGEKKLEGKTFYLDGVKKRSTALLLEAITLHGGRIESFLHKDVSFVVTESQEGPKEQKCSNAQEGTSGTKEEPHCPLKQQERVLSSDRQRPVTPRPVACGSRGKALLEKAIRNSERLQGSVLANAQSWGVKILHVNDVLLYLKLLTRESFSVKSKRHEKSCTKQQGCVVKATALRSPYLKIEDSSRKFKPLHLQSMTFPSLCYLGRFSPFESRPPPFEKRKEQEENKTREKTKAESSIQNKCETPLSCNPSPWRPRRKDLSYCECCHQHFNNLEEHLQSDQHRSFVLDSSNYSAVDQLVIAMFPEFDPNPCQQSEQTSSRPPTPLPVEDFCDLEPLSDIGMEDGVWALQPEGAAQIPSPCRVPPSFCSAGPSADDQLPNPNPAALPADIQSFTSAGIQPHTFSPVMPVLDTEPQPHPSACQPPDNLSPYPMNPCVSSDPYLLAPVLSPQLLNYSDLIEVHGSYSDPPVLSPQQYAVVEEDTCESVPPPSEPVTNADGAKVSNLESPLVFRRITCSSRALECDKLASCRSRSLPRPSSTALNPKKRCRSSSPIISRSKRRRITVSFGYSCTWTEQELTSAQPDSDLLARPEASYELQSCSNSHVSSMSITSTVDCGSKQTFDTFCVPAVQNFTALPHQINILCHGRASVADQPSWPFFSPAKSFDCPLPSKNSLSGPSSQDSQRSLSHSTSVCIESALIPDFAALSQSSDSDWDCELVSRMGPASAAPLSPTEQSAELDKELLHRRCAWTHNSSYESRLHTVLQPPAPGASLCGEDVEPSAFSRTVVQTVKVQH</sequence>
<organism evidence="8 10">
    <name type="scientific">Betta splendens</name>
    <name type="common">Siamese fighting fish</name>
    <dbReference type="NCBI Taxonomy" id="158456"/>
    <lineage>
        <taxon>Eukaryota</taxon>
        <taxon>Metazoa</taxon>
        <taxon>Chordata</taxon>
        <taxon>Craniata</taxon>
        <taxon>Vertebrata</taxon>
        <taxon>Euteleostomi</taxon>
        <taxon>Actinopterygii</taxon>
        <taxon>Neopterygii</taxon>
        <taxon>Teleostei</taxon>
        <taxon>Neoteleostei</taxon>
        <taxon>Acanthomorphata</taxon>
        <taxon>Anabantaria</taxon>
        <taxon>Anabantiformes</taxon>
        <taxon>Anabantoidei</taxon>
        <taxon>Osphronemidae</taxon>
        <taxon>Betta</taxon>
    </lineage>
</organism>
<evidence type="ECO:0000313" key="9">
    <source>
        <dbReference type="RefSeq" id="XP_028989431.1"/>
    </source>
</evidence>
<evidence type="ECO:0000313" key="8">
    <source>
        <dbReference type="Proteomes" id="UP000515150"/>
    </source>
</evidence>
<feature type="compositionally biased region" description="Basic and acidic residues" evidence="5">
    <location>
        <begin position="232"/>
        <end position="250"/>
    </location>
</feature>